<dbReference type="InterPro" id="IPR001123">
    <property type="entry name" value="LeuE-type"/>
</dbReference>
<comment type="subcellular location">
    <subcellularLocation>
        <location evidence="1">Cell membrane</location>
        <topology evidence="1">Multi-pass membrane protein</topology>
    </subcellularLocation>
</comment>
<feature type="transmembrane region" description="Helical" evidence="6">
    <location>
        <begin position="184"/>
        <end position="204"/>
    </location>
</feature>
<dbReference type="GeneID" id="73044362"/>
<keyword evidence="4 6" id="KW-1133">Transmembrane helix</keyword>
<proteinExistence type="predicted"/>
<dbReference type="Pfam" id="PF01810">
    <property type="entry name" value="LysE"/>
    <property type="match status" value="1"/>
</dbReference>
<dbReference type="PANTHER" id="PTHR30086:SF20">
    <property type="entry name" value="ARGININE EXPORTER PROTEIN ARGO-RELATED"/>
    <property type="match status" value="1"/>
</dbReference>
<dbReference type="RefSeq" id="WP_254269354.1">
    <property type="nucleotide sequence ID" value="NZ_CP100400.1"/>
</dbReference>
<dbReference type="PIRSF" id="PIRSF006324">
    <property type="entry name" value="LeuE"/>
    <property type="match status" value="1"/>
</dbReference>
<feature type="transmembrane region" description="Helical" evidence="6">
    <location>
        <begin position="216"/>
        <end position="234"/>
    </location>
</feature>
<evidence type="ECO:0000256" key="4">
    <source>
        <dbReference type="ARBA" id="ARBA00022989"/>
    </source>
</evidence>
<evidence type="ECO:0000256" key="5">
    <source>
        <dbReference type="ARBA" id="ARBA00023136"/>
    </source>
</evidence>
<dbReference type="AlphaFoldDB" id="A0ABD5Q2M3"/>
<dbReference type="Proteomes" id="UP001595945">
    <property type="component" value="Unassembled WGS sequence"/>
</dbReference>
<evidence type="ECO:0000256" key="3">
    <source>
        <dbReference type="ARBA" id="ARBA00022692"/>
    </source>
</evidence>
<organism evidence="7 8">
    <name type="scientific">Halorussus aquaticus</name>
    <dbReference type="NCBI Taxonomy" id="2953748"/>
    <lineage>
        <taxon>Archaea</taxon>
        <taxon>Methanobacteriati</taxon>
        <taxon>Methanobacteriota</taxon>
        <taxon>Stenosarchaea group</taxon>
        <taxon>Halobacteria</taxon>
        <taxon>Halobacteriales</taxon>
        <taxon>Haladaptataceae</taxon>
        <taxon>Halorussus</taxon>
    </lineage>
</organism>
<accession>A0ABD5Q2M3</accession>
<dbReference type="GO" id="GO:0005886">
    <property type="term" value="C:plasma membrane"/>
    <property type="evidence" value="ECO:0007669"/>
    <property type="project" value="UniProtKB-SubCell"/>
</dbReference>
<feature type="transmembrane region" description="Helical" evidence="6">
    <location>
        <begin position="73"/>
        <end position="92"/>
    </location>
</feature>
<feature type="transmembrane region" description="Helical" evidence="6">
    <location>
        <begin position="152"/>
        <end position="172"/>
    </location>
</feature>
<keyword evidence="2" id="KW-1003">Cell membrane</keyword>
<name>A0ABD5Q2M3_9EURY</name>
<evidence type="ECO:0000313" key="7">
    <source>
        <dbReference type="EMBL" id="MFC4824936.1"/>
    </source>
</evidence>
<feature type="transmembrane region" description="Helical" evidence="6">
    <location>
        <begin position="12"/>
        <end position="32"/>
    </location>
</feature>
<evidence type="ECO:0000313" key="8">
    <source>
        <dbReference type="Proteomes" id="UP001595945"/>
    </source>
</evidence>
<evidence type="ECO:0000256" key="1">
    <source>
        <dbReference type="ARBA" id="ARBA00004651"/>
    </source>
</evidence>
<dbReference type="EMBL" id="JBHSHT010000001">
    <property type="protein sequence ID" value="MFC4824936.1"/>
    <property type="molecule type" value="Genomic_DNA"/>
</dbReference>
<keyword evidence="5 6" id="KW-0472">Membrane</keyword>
<protein>
    <submittedName>
        <fullName evidence="7">LysE family translocator</fullName>
    </submittedName>
</protein>
<keyword evidence="3 6" id="KW-0812">Transmembrane</keyword>
<reference evidence="7 8" key="1">
    <citation type="journal article" date="2019" name="Int. J. Syst. Evol. Microbiol.">
        <title>The Global Catalogue of Microorganisms (GCM) 10K type strain sequencing project: providing services to taxonomists for standard genome sequencing and annotation.</title>
        <authorList>
            <consortium name="The Broad Institute Genomics Platform"/>
            <consortium name="The Broad Institute Genome Sequencing Center for Infectious Disease"/>
            <person name="Wu L."/>
            <person name="Ma J."/>
        </authorList>
    </citation>
    <scope>NUCLEOTIDE SEQUENCE [LARGE SCALE GENOMIC DNA]</scope>
    <source>
        <strain evidence="7 8">XZYJ18</strain>
    </source>
</reference>
<sequence>MFPSIDLHSYLLFVTAAMALVLTPGPDTVFVLTQGVSTGRRGGLASALGVSTGVLVHTTAATLGLAALLRASALAYAAVKYAGAAYLLYLGAKTLRRGDELDFSDATSDETASAAGTTSAASATNDASTASGPDLRSGFLRGVTVNVLNPKVALFFLAFLPQFVGSAAGSGATPTADMLALGGTYAVLTALYLGTVGLLSGTVRSAFRARPRLADGLRWVSGSVLVALGAALALDSR</sequence>
<keyword evidence="8" id="KW-1185">Reference proteome</keyword>
<evidence type="ECO:0000256" key="2">
    <source>
        <dbReference type="ARBA" id="ARBA00022475"/>
    </source>
</evidence>
<gene>
    <name evidence="7" type="ORF">ACFO9K_11770</name>
</gene>
<dbReference type="PANTHER" id="PTHR30086">
    <property type="entry name" value="ARGININE EXPORTER PROTEIN ARGO"/>
    <property type="match status" value="1"/>
</dbReference>
<evidence type="ECO:0000256" key="6">
    <source>
        <dbReference type="SAM" id="Phobius"/>
    </source>
</evidence>
<comment type="caution">
    <text evidence="7">The sequence shown here is derived from an EMBL/GenBank/DDBJ whole genome shotgun (WGS) entry which is preliminary data.</text>
</comment>
<feature type="transmembrane region" description="Helical" evidence="6">
    <location>
        <begin position="44"/>
        <end position="67"/>
    </location>
</feature>